<dbReference type="EMBL" id="SJOL01007269">
    <property type="protein sequence ID" value="TGZ63190.1"/>
    <property type="molecule type" value="Genomic_DNA"/>
</dbReference>
<dbReference type="AlphaFoldDB" id="A0A4S2LI74"/>
<dbReference type="GO" id="GO:0016020">
    <property type="term" value="C:membrane"/>
    <property type="evidence" value="ECO:0007669"/>
    <property type="project" value="UniProtKB-SubCell"/>
</dbReference>
<dbReference type="InterPro" id="IPR018499">
    <property type="entry name" value="Tetraspanin/Peripherin"/>
</dbReference>
<keyword evidence="4 5" id="KW-0472">Membrane</keyword>
<feature type="transmembrane region" description="Helical" evidence="5">
    <location>
        <begin position="21"/>
        <end position="50"/>
    </location>
</feature>
<comment type="caution">
    <text evidence="6">The sequence shown here is derived from an EMBL/GenBank/DDBJ whole genome shotgun (WGS) entry which is preliminary data.</text>
</comment>
<feature type="transmembrane region" description="Helical" evidence="5">
    <location>
        <begin position="93"/>
        <end position="115"/>
    </location>
</feature>
<keyword evidence="3 5" id="KW-1133">Transmembrane helix</keyword>
<protein>
    <recommendedName>
        <fullName evidence="8">Tetraspanin</fullName>
    </recommendedName>
</protein>
<organism evidence="6 7">
    <name type="scientific">Opisthorchis felineus</name>
    <dbReference type="NCBI Taxonomy" id="147828"/>
    <lineage>
        <taxon>Eukaryota</taxon>
        <taxon>Metazoa</taxon>
        <taxon>Spiralia</taxon>
        <taxon>Lophotrochozoa</taxon>
        <taxon>Platyhelminthes</taxon>
        <taxon>Trematoda</taxon>
        <taxon>Digenea</taxon>
        <taxon>Opisthorchiida</taxon>
        <taxon>Opisthorchiata</taxon>
        <taxon>Opisthorchiidae</taxon>
        <taxon>Opisthorchis</taxon>
    </lineage>
</organism>
<reference evidence="6 7" key="1">
    <citation type="journal article" date="2019" name="BMC Genomics">
        <title>New insights from Opisthorchis felineus genome: update on genomics of the epidemiologically important liver flukes.</title>
        <authorList>
            <person name="Ershov N.I."/>
            <person name="Mordvinov V.A."/>
            <person name="Prokhortchouk E.B."/>
            <person name="Pakharukova M.Y."/>
            <person name="Gunbin K.V."/>
            <person name="Ustyantsev K."/>
            <person name="Genaev M.A."/>
            <person name="Blinov A.G."/>
            <person name="Mazur A."/>
            <person name="Boulygina E."/>
            <person name="Tsygankova S."/>
            <person name="Khrameeva E."/>
            <person name="Chekanov N."/>
            <person name="Fan G."/>
            <person name="Xiao A."/>
            <person name="Zhang H."/>
            <person name="Xu X."/>
            <person name="Yang H."/>
            <person name="Solovyev V."/>
            <person name="Lee S.M."/>
            <person name="Liu X."/>
            <person name="Afonnikov D.A."/>
            <person name="Skryabin K.G."/>
        </authorList>
    </citation>
    <scope>NUCLEOTIDE SEQUENCE [LARGE SCALE GENOMIC DNA]</scope>
    <source>
        <strain evidence="6">AK-0245</strain>
        <tissue evidence="6">Whole organism</tissue>
    </source>
</reference>
<evidence type="ECO:0000256" key="3">
    <source>
        <dbReference type="ARBA" id="ARBA00022989"/>
    </source>
</evidence>
<accession>A0A4S2LI74</accession>
<proteinExistence type="predicted"/>
<dbReference type="Pfam" id="PF00335">
    <property type="entry name" value="Tetraspanin"/>
    <property type="match status" value="1"/>
</dbReference>
<dbReference type="Proteomes" id="UP000308267">
    <property type="component" value="Unassembled WGS sequence"/>
</dbReference>
<evidence type="ECO:0008006" key="8">
    <source>
        <dbReference type="Google" id="ProtNLM"/>
    </source>
</evidence>
<evidence type="ECO:0000256" key="1">
    <source>
        <dbReference type="ARBA" id="ARBA00004141"/>
    </source>
</evidence>
<keyword evidence="7" id="KW-1185">Reference proteome</keyword>
<feature type="transmembrane region" description="Helical" evidence="5">
    <location>
        <begin position="122"/>
        <end position="147"/>
    </location>
</feature>
<evidence type="ECO:0000313" key="6">
    <source>
        <dbReference type="EMBL" id="TGZ63190.1"/>
    </source>
</evidence>
<evidence type="ECO:0000256" key="5">
    <source>
        <dbReference type="SAM" id="Phobius"/>
    </source>
</evidence>
<comment type="subcellular location">
    <subcellularLocation>
        <location evidence="1">Membrane</location>
        <topology evidence="1">Multi-pass membrane protein</topology>
    </subcellularLocation>
</comment>
<name>A0A4S2LI74_OPIFE</name>
<evidence type="ECO:0000256" key="4">
    <source>
        <dbReference type="ARBA" id="ARBA00023136"/>
    </source>
</evidence>
<dbReference type="STRING" id="147828.A0A4S2LI74"/>
<gene>
    <name evidence="6" type="ORF">CRM22_007063</name>
</gene>
<evidence type="ECO:0000313" key="7">
    <source>
        <dbReference type="Proteomes" id="UP000308267"/>
    </source>
</evidence>
<keyword evidence="2 5" id="KW-0812">Transmembrane</keyword>
<dbReference type="OrthoDB" id="6131345at2759"/>
<sequence>MSEQKSLPAWSRRGSNMLCNFPCRIVLIIINTVSALVGLVLLAVGALMIWGQDVVHKLINGFLSPLLESISIAQDAAQVTELIGRILTATSPIGIALFVLGATFAIVSIIGYCGACCNYKILLYLYATLVGVLALAVMVCFSVYFAAKDKIADYVVKVFARSVEEYKSMEANTVDSLIVGLIQPPIKEDDFFCPKDELTQNHRIVFGS</sequence>
<evidence type="ECO:0000256" key="2">
    <source>
        <dbReference type="ARBA" id="ARBA00022692"/>
    </source>
</evidence>